<dbReference type="STRING" id="314260.PB2503_07919"/>
<feature type="region of interest" description="Disordered" evidence="1">
    <location>
        <begin position="175"/>
        <end position="239"/>
    </location>
</feature>
<feature type="compositionally biased region" description="Polar residues" evidence="1">
    <location>
        <begin position="357"/>
        <end position="371"/>
    </location>
</feature>
<dbReference type="OrthoDB" id="7203912at2"/>
<keyword evidence="3" id="KW-0969">Cilium</keyword>
<feature type="compositionally biased region" description="Polar residues" evidence="1">
    <location>
        <begin position="17"/>
        <end position="32"/>
    </location>
</feature>
<dbReference type="CDD" id="cd17470">
    <property type="entry name" value="T3SS_Flik_C"/>
    <property type="match status" value="1"/>
</dbReference>
<reference evidence="4" key="1">
    <citation type="submission" date="2010-08" db="EMBL/GenBank/DDBJ databases">
        <title>Genome sequence of Parvularcula bermudensis HTCC2503.</title>
        <authorList>
            <person name="Kang D.-M."/>
            <person name="Oh H.-M."/>
            <person name="Cho J.-C."/>
        </authorList>
    </citation>
    <scope>NUCLEOTIDE SEQUENCE [LARGE SCALE GENOMIC DNA]</scope>
    <source>
        <strain evidence="4">ATCC BAA-594 / HTCC2503 / KCTC 12087</strain>
    </source>
</reference>
<feature type="domain" description="Flagellar hook-length control protein-like C-terminal" evidence="2">
    <location>
        <begin position="499"/>
        <end position="577"/>
    </location>
</feature>
<feature type="compositionally biased region" description="Polar residues" evidence="1">
    <location>
        <begin position="123"/>
        <end position="133"/>
    </location>
</feature>
<dbReference type="Proteomes" id="UP000001302">
    <property type="component" value="Chromosome"/>
</dbReference>
<evidence type="ECO:0000313" key="3">
    <source>
        <dbReference type="EMBL" id="ADM09639.1"/>
    </source>
</evidence>
<feature type="region of interest" description="Disordered" evidence="1">
    <location>
        <begin position="326"/>
        <end position="345"/>
    </location>
</feature>
<feature type="compositionally biased region" description="Polar residues" evidence="1">
    <location>
        <begin position="225"/>
        <end position="234"/>
    </location>
</feature>
<organism evidence="3 4">
    <name type="scientific">Parvularcula bermudensis (strain ATCC BAA-594 / HTCC2503 / KCTC 12087)</name>
    <dbReference type="NCBI Taxonomy" id="314260"/>
    <lineage>
        <taxon>Bacteria</taxon>
        <taxon>Pseudomonadati</taxon>
        <taxon>Pseudomonadota</taxon>
        <taxon>Alphaproteobacteria</taxon>
        <taxon>Parvularculales</taxon>
        <taxon>Parvularculaceae</taxon>
        <taxon>Parvularcula</taxon>
    </lineage>
</organism>
<protein>
    <submittedName>
        <fullName evidence="3">Flagellar hook-length control protein</fullName>
    </submittedName>
</protein>
<dbReference type="KEGG" id="pbr:PB2503_07919"/>
<keyword evidence="3" id="KW-0282">Flagellum</keyword>
<evidence type="ECO:0000256" key="1">
    <source>
        <dbReference type="SAM" id="MobiDB-lite"/>
    </source>
</evidence>
<evidence type="ECO:0000259" key="2">
    <source>
        <dbReference type="Pfam" id="PF02120"/>
    </source>
</evidence>
<dbReference type="eggNOG" id="COG3144">
    <property type="taxonomic scope" value="Bacteria"/>
</dbReference>
<proteinExistence type="predicted"/>
<dbReference type="EMBL" id="CP002156">
    <property type="protein sequence ID" value="ADM09639.1"/>
    <property type="molecule type" value="Genomic_DNA"/>
</dbReference>
<keyword evidence="3" id="KW-0966">Cell projection</keyword>
<feature type="compositionally biased region" description="Polar residues" evidence="1">
    <location>
        <begin position="83"/>
        <end position="104"/>
    </location>
</feature>
<sequence length="622" mass="62484">MADLALLSLAPEKAATGRNTAPLSSSKESASPTKDGATFFNLVAESAQARDDAAPAQAESGTGRRDGQADMAASPLMTALPGDQSSPAAASSSEGRSLVQSPNDTTVAGVLRADALVGRVSTGTTSFGVSASGTGIEADGTTAKGTGETALSTDAAAKGNTAKGNTIPPALLAELTAASGRDPSLSQDRPFPPSKGQGASTLEATPNGLAQVRSALPTLPLSDAKGSTGTQSPTGLPADAVPDYKVTIVNRQTPTSLPTTTLPPSDLALNLTAQGRAALETKGVVDAPQSPGNAPLATATASALTTNKAAPVVSPHGQKAIDQAVGTVDPDPTALPPKASDGALPRSSVLLADTGNAPRSANSLSMPTAQGDTPELSAPAKSLSTDGQGPSRENIASSGDRPSMADSLVDKIVAKRTATETRPGVMPTVSESAFVSGSNVTHSAGTSSAPLTGGTPAAFAGLSLPAASPMSQAVFTGAAMPAPLAAQGPVAAQQVAEAMRNIRTENHISVRLDPPELGRVEIDLNFDGQKLISAVLSADEANTSHLLKKHLDTLQRELASAGFENVAVDIADRGSQQTLSQQAQFSSTLPSYGAIADSGSLPEAPSPLRPQILTIDRIDLRL</sequence>
<keyword evidence="4" id="KW-1185">Reference proteome</keyword>
<accession>E0TH55</accession>
<dbReference type="Pfam" id="PF02120">
    <property type="entry name" value="Flg_hook"/>
    <property type="match status" value="1"/>
</dbReference>
<dbReference type="AlphaFoldDB" id="E0TH55"/>
<name>E0TH55_PARBH</name>
<dbReference type="HOGENOM" id="CLU_439312_0_0_5"/>
<evidence type="ECO:0000313" key="4">
    <source>
        <dbReference type="Proteomes" id="UP000001302"/>
    </source>
</evidence>
<gene>
    <name evidence="3" type="ordered locus">PB2503_07919</name>
</gene>
<dbReference type="Gene3D" id="3.30.750.140">
    <property type="match status" value="1"/>
</dbReference>
<dbReference type="InterPro" id="IPR038610">
    <property type="entry name" value="FliK-like_C_sf"/>
</dbReference>
<feature type="region of interest" description="Disordered" evidence="1">
    <location>
        <begin position="123"/>
        <end position="147"/>
    </location>
</feature>
<reference evidence="3 4" key="2">
    <citation type="journal article" date="2011" name="J. Bacteriol.">
        <title>Complete genome sequence of strain HTCC2503T of Parvularcula bermudensis, the type species of the order "Parvularculales" in the class Alphaproteobacteria.</title>
        <authorList>
            <person name="Oh H.M."/>
            <person name="Kang I."/>
            <person name="Vergin K.L."/>
            <person name="Kang D."/>
            <person name="Rhee K.H."/>
            <person name="Giovannoni S.J."/>
            <person name="Cho J.C."/>
        </authorList>
    </citation>
    <scope>NUCLEOTIDE SEQUENCE [LARGE SCALE GENOMIC DNA]</scope>
    <source>
        <strain evidence="4">ATCC BAA-594 / HTCC2503 / KCTC 12087</strain>
    </source>
</reference>
<feature type="region of interest" description="Disordered" evidence="1">
    <location>
        <begin position="1"/>
        <end position="104"/>
    </location>
</feature>
<dbReference type="RefSeq" id="WP_013300613.1">
    <property type="nucleotide sequence ID" value="NC_014414.1"/>
</dbReference>
<dbReference type="InterPro" id="IPR021136">
    <property type="entry name" value="Flagellar_hook_control-like_C"/>
</dbReference>
<feature type="region of interest" description="Disordered" evidence="1">
    <location>
        <begin position="353"/>
        <end position="406"/>
    </location>
</feature>